<accession>A0ABM0MUJ1</accession>
<dbReference type="InterPro" id="IPR021910">
    <property type="entry name" value="NGX6/PGAP6/MYMK"/>
</dbReference>
<feature type="non-terminal residue" evidence="10">
    <location>
        <position position="1"/>
    </location>
</feature>
<evidence type="ECO:0000256" key="3">
    <source>
        <dbReference type="ARBA" id="ARBA00022475"/>
    </source>
</evidence>
<dbReference type="PROSITE" id="PS00022">
    <property type="entry name" value="EGF_1"/>
    <property type="match status" value="1"/>
</dbReference>
<dbReference type="RefSeq" id="XP_006823682.1">
    <property type="nucleotide sequence ID" value="XM_006823619.1"/>
</dbReference>
<evidence type="ECO:0000256" key="1">
    <source>
        <dbReference type="ARBA" id="ARBA00004651"/>
    </source>
</evidence>
<keyword evidence="3" id="KW-1003">Cell membrane</keyword>
<keyword evidence="6 7" id="KW-0472">Membrane</keyword>
<comment type="similarity">
    <text evidence="2">Belongs to the TMEM8 family.</text>
</comment>
<reference evidence="10" key="1">
    <citation type="submission" date="2025-08" db="UniProtKB">
        <authorList>
            <consortium name="RefSeq"/>
        </authorList>
    </citation>
    <scope>IDENTIFICATION</scope>
    <source>
        <tissue evidence="10">Testes</tissue>
    </source>
</reference>
<evidence type="ECO:0000313" key="10">
    <source>
        <dbReference type="RefSeq" id="XP_006823682.1"/>
    </source>
</evidence>
<proteinExistence type="inferred from homology"/>
<gene>
    <name evidence="10" type="primary">LOC102805635</name>
</gene>
<sequence length="353" mass="40643">YQPKEKFAVTLCLRNGAPSVYQDGSLQCEEDTTFVFDTTRNEQGKFHIPYPEPGIWYITMDLYECSDDKQVSLQVNMHPCILNCNGKGDCKEYFSGQLLFATCVCKYNYRGWACTDDTYAHDESFLLLQTLLLSLSNLFFIPAIILSAYRLLFIESLVYFYTMFFSSFYHACDSSGEFCIMDYDTLQYCDFHASVCAFWVTLIAMTKFKLYARSFLHVLGILVLVVLTKYDRFSLWIFVVPVVTGLVLIGGSWINECYTKRHCFPHIQRILFCIIPGIFTAATGLVLYSFVETDFNYYYIHSIWHVIIVVSILFLLPGKSKSKLSENLLVRVPSSEHLLTEEDGEDNDQAHPI</sequence>
<feature type="transmembrane region" description="Helical" evidence="7">
    <location>
        <begin position="297"/>
        <end position="316"/>
    </location>
</feature>
<comment type="subcellular location">
    <subcellularLocation>
        <location evidence="1">Cell membrane</location>
        <topology evidence="1">Multi-pass membrane protein</topology>
    </subcellularLocation>
</comment>
<feature type="transmembrane region" description="Helical" evidence="7">
    <location>
        <begin position="210"/>
        <end position="227"/>
    </location>
</feature>
<evidence type="ECO:0000259" key="8">
    <source>
        <dbReference type="PROSITE" id="PS00022"/>
    </source>
</evidence>
<dbReference type="GeneID" id="102805635"/>
<keyword evidence="4 7" id="KW-0812">Transmembrane</keyword>
<feature type="transmembrane region" description="Helical" evidence="7">
    <location>
        <begin position="270"/>
        <end position="291"/>
    </location>
</feature>
<keyword evidence="5 7" id="KW-1133">Transmembrane helix</keyword>
<name>A0ABM0MUJ1_SACKO</name>
<evidence type="ECO:0000256" key="6">
    <source>
        <dbReference type="ARBA" id="ARBA00023136"/>
    </source>
</evidence>
<evidence type="ECO:0000256" key="2">
    <source>
        <dbReference type="ARBA" id="ARBA00005542"/>
    </source>
</evidence>
<dbReference type="PANTHER" id="PTHR14319">
    <property type="entry name" value="FIVE-SPAN TRANSMEMBRANE PROTEIN M83"/>
    <property type="match status" value="1"/>
</dbReference>
<evidence type="ECO:0000313" key="9">
    <source>
        <dbReference type="Proteomes" id="UP000694865"/>
    </source>
</evidence>
<feature type="domain" description="EGF-like" evidence="8">
    <location>
        <begin position="103"/>
        <end position="114"/>
    </location>
</feature>
<feature type="transmembrane region" description="Helical" evidence="7">
    <location>
        <begin position="125"/>
        <end position="145"/>
    </location>
</feature>
<evidence type="ECO:0000256" key="7">
    <source>
        <dbReference type="SAM" id="Phobius"/>
    </source>
</evidence>
<dbReference type="InterPro" id="IPR000742">
    <property type="entry name" value="EGF"/>
</dbReference>
<feature type="transmembrane region" description="Helical" evidence="7">
    <location>
        <begin position="233"/>
        <end position="258"/>
    </location>
</feature>
<organism evidence="9 10">
    <name type="scientific">Saccoglossus kowalevskii</name>
    <name type="common">Acorn worm</name>
    <dbReference type="NCBI Taxonomy" id="10224"/>
    <lineage>
        <taxon>Eukaryota</taxon>
        <taxon>Metazoa</taxon>
        <taxon>Hemichordata</taxon>
        <taxon>Enteropneusta</taxon>
        <taxon>Harrimaniidae</taxon>
        <taxon>Saccoglossus</taxon>
    </lineage>
</organism>
<evidence type="ECO:0000256" key="5">
    <source>
        <dbReference type="ARBA" id="ARBA00022989"/>
    </source>
</evidence>
<evidence type="ECO:0000256" key="4">
    <source>
        <dbReference type="ARBA" id="ARBA00022692"/>
    </source>
</evidence>
<dbReference type="Pfam" id="PF12036">
    <property type="entry name" value="DUF3522"/>
    <property type="match status" value="1"/>
</dbReference>
<keyword evidence="9" id="KW-1185">Reference proteome</keyword>
<dbReference type="PANTHER" id="PTHR14319:SF3">
    <property type="entry name" value="TRANSMEMBRANE PROTEIN-LIKE PROTEIN"/>
    <property type="match status" value="1"/>
</dbReference>
<protein>
    <submittedName>
        <fullName evidence="10">Transmembrane protein 8B-like</fullName>
    </submittedName>
</protein>
<dbReference type="Proteomes" id="UP000694865">
    <property type="component" value="Unplaced"/>
</dbReference>